<dbReference type="RefSeq" id="WP_350240729.1">
    <property type="nucleotide sequence ID" value="NZ_CP158296.1"/>
</dbReference>
<sequence>MTISVATDLPAAAYQMLGAFRCSLLGYERGSAERIRAGGLTPQQYALLVMIAGREDEPPSVGEAAQELMLSHNSAVELSQRAEKAGLLCREVDPERGSRTLLTLTPEGAARTDAITRRLISELGLERLQVQMAVDRWRTLLQSGRFNDALSSGGRMDAGPPEFSCTPATAAEQPTVWRLLQLQLHVLARCHGVPVGEDGEYPYPDFGRYWAGAGDQAWLIRVERRPAGLALLHHHADEPRTELAELHLLPDAQGRGVGRAVMRQLFAHHPGRWSVQYHEDDLAARHFWHSVLHGLQLTADEERGATLPLGTGRRLHFQVPAGEGRS</sequence>
<name>A0AAU7U4N8_9DEIO</name>
<protein>
    <submittedName>
        <fullName evidence="2">GNAT family N-acetyltransferase</fullName>
        <ecNumber evidence="2">2.3.1.-</ecNumber>
    </submittedName>
</protein>
<evidence type="ECO:0000313" key="2">
    <source>
        <dbReference type="EMBL" id="XBV83322.1"/>
    </source>
</evidence>
<feature type="domain" description="N-acetyltransferase" evidence="1">
    <location>
        <begin position="174"/>
        <end position="320"/>
    </location>
</feature>
<dbReference type="PANTHER" id="PTHR33164:SF43">
    <property type="entry name" value="HTH-TYPE TRANSCRIPTIONAL REPRESSOR YETL"/>
    <property type="match status" value="1"/>
</dbReference>
<dbReference type="Gene3D" id="3.40.630.30">
    <property type="match status" value="1"/>
</dbReference>
<dbReference type="GO" id="GO:0003700">
    <property type="term" value="F:DNA-binding transcription factor activity"/>
    <property type="evidence" value="ECO:0007669"/>
    <property type="project" value="InterPro"/>
</dbReference>
<evidence type="ECO:0000259" key="1">
    <source>
        <dbReference type="PROSITE" id="PS51186"/>
    </source>
</evidence>
<dbReference type="SUPFAM" id="SSF46785">
    <property type="entry name" value="Winged helix' DNA-binding domain"/>
    <property type="match status" value="1"/>
</dbReference>
<dbReference type="InterPro" id="IPR016181">
    <property type="entry name" value="Acyl_CoA_acyltransferase"/>
</dbReference>
<keyword evidence="2" id="KW-0614">Plasmid</keyword>
<dbReference type="Gene3D" id="1.10.10.10">
    <property type="entry name" value="Winged helix-like DNA-binding domain superfamily/Winged helix DNA-binding domain"/>
    <property type="match status" value="1"/>
</dbReference>
<dbReference type="GO" id="GO:0006950">
    <property type="term" value="P:response to stress"/>
    <property type="evidence" value="ECO:0007669"/>
    <property type="project" value="TreeGrafter"/>
</dbReference>
<proteinExistence type="predicted"/>
<dbReference type="PROSITE" id="PS51186">
    <property type="entry name" value="GNAT"/>
    <property type="match status" value="1"/>
</dbReference>
<dbReference type="InterPro" id="IPR000182">
    <property type="entry name" value="GNAT_dom"/>
</dbReference>
<dbReference type="EC" id="2.3.1.-" evidence="2"/>
<dbReference type="PANTHER" id="PTHR33164">
    <property type="entry name" value="TRANSCRIPTIONAL REGULATOR, MARR FAMILY"/>
    <property type="match status" value="1"/>
</dbReference>
<dbReference type="InterPro" id="IPR000835">
    <property type="entry name" value="HTH_MarR-typ"/>
</dbReference>
<dbReference type="InterPro" id="IPR036390">
    <property type="entry name" value="WH_DNA-bd_sf"/>
</dbReference>
<dbReference type="InterPro" id="IPR039422">
    <property type="entry name" value="MarR/SlyA-like"/>
</dbReference>
<dbReference type="InterPro" id="IPR036388">
    <property type="entry name" value="WH-like_DNA-bd_sf"/>
</dbReference>
<accession>A0AAU7U4N8</accession>
<geneLocation type="plasmid" evidence="2">
    <name>pDson04</name>
</geneLocation>
<dbReference type="KEGG" id="dsc:ABOD76_00940"/>
<dbReference type="CDD" id="cd04301">
    <property type="entry name" value="NAT_SF"/>
    <property type="match status" value="1"/>
</dbReference>
<organism evidence="2">
    <name type="scientific">Deinococcus sonorensis KR-87</name>
    <dbReference type="NCBI Taxonomy" id="694439"/>
    <lineage>
        <taxon>Bacteria</taxon>
        <taxon>Thermotogati</taxon>
        <taxon>Deinococcota</taxon>
        <taxon>Deinococci</taxon>
        <taxon>Deinococcales</taxon>
        <taxon>Deinococcaceae</taxon>
        <taxon>Deinococcus</taxon>
    </lineage>
</organism>
<keyword evidence="2" id="KW-0012">Acyltransferase</keyword>
<dbReference type="AlphaFoldDB" id="A0AAU7U4N8"/>
<reference evidence="2" key="1">
    <citation type="submission" date="2024-06" db="EMBL/GenBank/DDBJ databases">
        <title>Draft Genome Sequence of Deinococcus sonorensis Type Strain KR-87, a Biofilm Producing Representative of the Genus Deinococcus.</title>
        <authorList>
            <person name="Boren L.S."/>
            <person name="Grosso R.A."/>
            <person name="Hugenberg-Cox A.N."/>
            <person name="Hill J.T.E."/>
            <person name="Albert C.M."/>
            <person name="Tuohy J.M."/>
        </authorList>
    </citation>
    <scope>NUCLEOTIDE SEQUENCE</scope>
    <source>
        <strain evidence="2">KR-87</strain>
        <plasmid evidence="2">pDson04</plasmid>
    </source>
</reference>
<dbReference type="EMBL" id="CP158296">
    <property type="protein sequence ID" value="XBV83322.1"/>
    <property type="molecule type" value="Genomic_DNA"/>
</dbReference>
<gene>
    <name evidence="2" type="ORF">ABOD76_00940</name>
</gene>
<keyword evidence="2" id="KW-0808">Transferase</keyword>
<dbReference type="SUPFAM" id="SSF55729">
    <property type="entry name" value="Acyl-CoA N-acyltransferases (Nat)"/>
    <property type="match status" value="1"/>
</dbReference>
<dbReference type="SMART" id="SM00347">
    <property type="entry name" value="HTH_MARR"/>
    <property type="match status" value="1"/>
</dbReference>
<dbReference type="GO" id="GO:0016747">
    <property type="term" value="F:acyltransferase activity, transferring groups other than amino-acyl groups"/>
    <property type="evidence" value="ECO:0007669"/>
    <property type="project" value="InterPro"/>
</dbReference>
<dbReference type="Pfam" id="PF00583">
    <property type="entry name" value="Acetyltransf_1"/>
    <property type="match status" value="1"/>
</dbReference>